<evidence type="ECO:0000256" key="5">
    <source>
        <dbReference type="ARBA" id="ARBA00023136"/>
    </source>
</evidence>
<dbReference type="RefSeq" id="WP_193535012.1">
    <property type="nucleotide sequence ID" value="NZ_JADCLJ010000011.1"/>
</dbReference>
<proteinExistence type="predicted"/>
<evidence type="ECO:0000256" key="4">
    <source>
        <dbReference type="ARBA" id="ARBA00022989"/>
    </source>
</evidence>
<dbReference type="Gene3D" id="3.30.450.20">
    <property type="entry name" value="PAS domain"/>
    <property type="match status" value="1"/>
</dbReference>
<organism evidence="9 10">
    <name type="scientific">Litchfieldia luteola</name>
    <dbReference type="NCBI Taxonomy" id="682179"/>
    <lineage>
        <taxon>Bacteria</taxon>
        <taxon>Bacillati</taxon>
        <taxon>Bacillota</taxon>
        <taxon>Bacilli</taxon>
        <taxon>Bacillales</taxon>
        <taxon>Bacillaceae</taxon>
        <taxon>Litchfieldia</taxon>
    </lineage>
</organism>
<dbReference type="InterPro" id="IPR003660">
    <property type="entry name" value="HAMP_dom"/>
</dbReference>
<dbReference type="SMART" id="SM00267">
    <property type="entry name" value="GGDEF"/>
    <property type="match status" value="1"/>
</dbReference>
<dbReference type="SUPFAM" id="SSF103190">
    <property type="entry name" value="Sensory domain-like"/>
    <property type="match status" value="1"/>
</dbReference>
<dbReference type="Gene3D" id="3.30.70.270">
    <property type="match status" value="1"/>
</dbReference>
<dbReference type="InterPro" id="IPR000160">
    <property type="entry name" value="GGDEF_dom"/>
</dbReference>
<dbReference type="PROSITE" id="PS50885">
    <property type="entry name" value="HAMP"/>
    <property type="match status" value="1"/>
</dbReference>
<evidence type="ECO:0000256" key="1">
    <source>
        <dbReference type="ARBA" id="ARBA00004651"/>
    </source>
</evidence>
<evidence type="ECO:0000259" key="7">
    <source>
        <dbReference type="PROSITE" id="PS50885"/>
    </source>
</evidence>
<evidence type="ECO:0000256" key="2">
    <source>
        <dbReference type="ARBA" id="ARBA00022475"/>
    </source>
</evidence>
<dbReference type="PROSITE" id="PS50887">
    <property type="entry name" value="GGDEF"/>
    <property type="match status" value="1"/>
</dbReference>
<keyword evidence="4 6" id="KW-1133">Transmembrane helix</keyword>
<gene>
    <name evidence="9" type="ORF">IMZ08_05575</name>
</gene>
<dbReference type="InterPro" id="IPR043128">
    <property type="entry name" value="Rev_trsase/Diguanyl_cyclase"/>
</dbReference>
<dbReference type="CDD" id="cd01949">
    <property type="entry name" value="GGDEF"/>
    <property type="match status" value="1"/>
</dbReference>
<dbReference type="PANTHER" id="PTHR46663">
    <property type="entry name" value="DIGUANYLATE CYCLASE DGCT-RELATED"/>
    <property type="match status" value="1"/>
</dbReference>
<comment type="caution">
    <text evidence="9">The sequence shown here is derived from an EMBL/GenBank/DDBJ whole genome shotgun (WGS) entry which is preliminary data.</text>
</comment>
<evidence type="ECO:0000259" key="8">
    <source>
        <dbReference type="PROSITE" id="PS50887"/>
    </source>
</evidence>
<sequence length="539" mass="60491">MSVNLRTYFILIFIIFIAVFTAILSSTVSKETSKSVEKEISNSLTEKAFQLSYQLDHFMWSRYGEVTLLSKLETFQKSDNVERISQLLNELKANIPAYSWIGFTDENGIVKAATDDILVGKDISERPVYTEATKETFVGDVHEAVLLAKLLPNPTGEPIKFVDISSPVVNDNGEFVGVLAAHLSWQWAKEVEQAVIEPIQKEGDDQLDVFIISKNNNTVLLGPKEMVGQQLQLKAITKAQSGENNWTIETWPDDSKYLTGYAFSDGFLQYPGLEWTVLVRQPEKIAFKSVEETRDKIILLGLLFLVVFSLIGWVLAGVISNPIRKLVNSSERLRDGERVEVPIIRGIKDIETLSVSLRDLVTTLTKTESNLDKMESMALLDSLTGLPNRLALDQYIDRLLESKRSPSQVVVFYLDLDGFKIVNDTYGHHHGDLLLREVAQRLKNSVQNKEAVFRLGGDEFVVLLELNNKEESDNIGNRIIQTLNSPIKIEGNSVQIGCSIGAAMWPNDDKDLNQVLRQADNALYQSKQNGKNQLSYFGA</sequence>
<evidence type="ECO:0000256" key="3">
    <source>
        <dbReference type="ARBA" id="ARBA00022692"/>
    </source>
</evidence>
<protein>
    <submittedName>
        <fullName evidence="9">Diguanylate cyclase</fullName>
    </submittedName>
</protein>
<comment type="subcellular location">
    <subcellularLocation>
        <location evidence="1">Cell membrane</location>
        <topology evidence="1">Multi-pass membrane protein</topology>
    </subcellularLocation>
</comment>
<keyword evidence="3 6" id="KW-0812">Transmembrane</keyword>
<dbReference type="InterPro" id="IPR033479">
    <property type="entry name" value="dCache_1"/>
</dbReference>
<dbReference type="InterPro" id="IPR029787">
    <property type="entry name" value="Nucleotide_cyclase"/>
</dbReference>
<evidence type="ECO:0000313" key="10">
    <source>
        <dbReference type="Proteomes" id="UP001516662"/>
    </source>
</evidence>
<dbReference type="PANTHER" id="PTHR46663:SF2">
    <property type="entry name" value="GGDEF DOMAIN-CONTAINING PROTEIN"/>
    <property type="match status" value="1"/>
</dbReference>
<dbReference type="Gene3D" id="6.10.340.10">
    <property type="match status" value="1"/>
</dbReference>
<dbReference type="Pfam" id="PF02743">
    <property type="entry name" value="dCache_1"/>
    <property type="match status" value="1"/>
</dbReference>
<feature type="transmembrane region" description="Helical" evidence="6">
    <location>
        <begin position="6"/>
        <end position="28"/>
    </location>
</feature>
<feature type="domain" description="GGDEF" evidence="8">
    <location>
        <begin position="407"/>
        <end position="539"/>
    </location>
</feature>
<dbReference type="EMBL" id="JADCLJ010000011">
    <property type="protein sequence ID" value="MBE4907533.1"/>
    <property type="molecule type" value="Genomic_DNA"/>
</dbReference>
<dbReference type="InterPro" id="IPR052163">
    <property type="entry name" value="DGC-Regulatory_Protein"/>
</dbReference>
<keyword evidence="5 6" id="KW-0472">Membrane</keyword>
<dbReference type="SUPFAM" id="SSF55073">
    <property type="entry name" value="Nucleotide cyclase"/>
    <property type="match status" value="1"/>
</dbReference>
<evidence type="ECO:0000313" key="9">
    <source>
        <dbReference type="EMBL" id="MBE4907533.1"/>
    </source>
</evidence>
<dbReference type="Proteomes" id="UP001516662">
    <property type="component" value="Unassembled WGS sequence"/>
</dbReference>
<feature type="transmembrane region" description="Helical" evidence="6">
    <location>
        <begin position="297"/>
        <end position="319"/>
    </location>
</feature>
<name>A0ABR9QGB4_9BACI</name>
<accession>A0ABR9QGB4</accession>
<feature type="domain" description="HAMP" evidence="7">
    <location>
        <begin position="317"/>
        <end position="369"/>
    </location>
</feature>
<keyword evidence="10" id="KW-1185">Reference proteome</keyword>
<dbReference type="NCBIfam" id="TIGR00254">
    <property type="entry name" value="GGDEF"/>
    <property type="match status" value="1"/>
</dbReference>
<evidence type="ECO:0000256" key="6">
    <source>
        <dbReference type="SAM" id="Phobius"/>
    </source>
</evidence>
<reference evidence="9 10" key="1">
    <citation type="submission" date="2020-10" db="EMBL/GenBank/DDBJ databases">
        <title>Bacillus sp. HD4P25, an endophyte from a halophyte.</title>
        <authorList>
            <person name="Sun J.-Q."/>
        </authorList>
    </citation>
    <scope>NUCLEOTIDE SEQUENCE [LARGE SCALE GENOMIC DNA]</scope>
    <source>
        <strain evidence="9 10">YIM 93174</strain>
    </source>
</reference>
<dbReference type="Pfam" id="PF00990">
    <property type="entry name" value="GGDEF"/>
    <property type="match status" value="1"/>
</dbReference>
<dbReference type="CDD" id="cd12914">
    <property type="entry name" value="PDC1_DGC_like"/>
    <property type="match status" value="1"/>
</dbReference>
<keyword evidence="2" id="KW-1003">Cell membrane</keyword>
<dbReference type="InterPro" id="IPR029151">
    <property type="entry name" value="Sensor-like_sf"/>
</dbReference>